<sequence>MGNEERTSMVLQLPKLLDDGCVLQAGATIHIWGAGDPGRGVLVRLDGKDRTTRVGDDGSWSVPYGPIKAGGPYDLTVRYEDGTECISRQCYAGEVFLCSGQSNMELPMAWVRADYPLEWNREPDPLLRQYKAIPDCDFNGPRSDHDHAFWQGCDAETLGDFSALAYFFGRRIRQWLNVPVGLLNVSLGGSPIESWMDADALRAFPEALADLEPYLGDGVASKKSRDSVAERDRWYQALGYEAVADAHHEWLPLIAWDCPESKNIEPRDVAWHDIRLPGWYKDRGLAGFRGEITMRKTVFLPSSDAGKPALLRLGTMNDADHTWVNGVLVGGRSNVYEPRDYPVGSGVLRAGANEIRMRLVVERPGGRVTPGKRMALTIGDDVFDLSGIWQYAVTAEADRDCPFEDFVRWKPTGLYNAMLAPCFPYAVRAVLWYQGESNTGDRAMRYGDELKAMIQLWRVKWHQPDMPFLIVQLPKFDIDAIEDGGWPLVREQEWNVANELENVATVVTLDAGEGNDLHPYDKKLVADRVFNAAMDLVYGRQAQPQPAVETIEVCGDLLRMHCVWRSRSDERIRSEGRRLMTLDGDAPHEIEFLWRDCATSARAEAWLDGCDIVARMTARRPDEVRYAWSNNPESGLICDGDGMLIPPFRLTLPTDDDKGIHA</sequence>
<dbReference type="InterPro" id="IPR008979">
    <property type="entry name" value="Galactose-bd-like_sf"/>
</dbReference>
<dbReference type="GO" id="GO:0001681">
    <property type="term" value="F:sialate O-acetylesterase activity"/>
    <property type="evidence" value="ECO:0007669"/>
    <property type="project" value="InterPro"/>
</dbReference>
<dbReference type="PANTHER" id="PTHR22901:SF0">
    <property type="entry name" value="SIALATE O-ACETYLESTERASE"/>
    <property type="match status" value="1"/>
</dbReference>
<gene>
    <name evidence="3" type="ORF">DXA79_02545</name>
</gene>
<dbReference type="EMBL" id="QSWD01000001">
    <property type="protein sequence ID" value="RGP04760.1"/>
    <property type="molecule type" value="Genomic_DNA"/>
</dbReference>
<dbReference type="PANTHER" id="PTHR22901">
    <property type="entry name" value="SIALATE O-ACETYLESTERASE"/>
    <property type="match status" value="1"/>
</dbReference>
<protein>
    <submittedName>
        <fullName evidence="3">9-O-acetylesterase</fullName>
    </submittedName>
</protein>
<dbReference type="GO" id="GO:0005975">
    <property type="term" value="P:carbohydrate metabolic process"/>
    <property type="evidence" value="ECO:0007669"/>
    <property type="project" value="TreeGrafter"/>
</dbReference>
<dbReference type="InterPro" id="IPR039329">
    <property type="entry name" value="SIAE"/>
</dbReference>
<dbReference type="Pfam" id="PF03629">
    <property type="entry name" value="SASA"/>
    <property type="match status" value="1"/>
</dbReference>
<evidence type="ECO:0000259" key="2">
    <source>
        <dbReference type="Pfam" id="PF03629"/>
    </source>
</evidence>
<name>A0A3E5HST4_BIFPS</name>
<reference evidence="3 4" key="1">
    <citation type="submission" date="2018-08" db="EMBL/GenBank/DDBJ databases">
        <title>A genome reference for cultivated species of the human gut microbiota.</title>
        <authorList>
            <person name="Zou Y."/>
            <person name="Xue W."/>
            <person name="Luo G."/>
        </authorList>
    </citation>
    <scope>NUCLEOTIDE SEQUENCE [LARGE SCALE GENOMIC DNA]</scope>
    <source>
        <strain evidence="3 4">OF05-12</strain>
    </source>
</reference>
<dbReference type="Gene3D" id="2.60.120.260">
    <property type="entry name" value="Galactose-binding domain-like"/>
    <property type="match status" value="1"/>
</dbReference>
<proteinExistence type="predicted"/>
<keyword evidence="1" id="KW-0378">Hydrolase</keyword>
<dbReference type="SUPFAM" id="SSF49785">
    <property type="entry name" value="Galactose-binding domain-like"/>
    <property type="match status" value="1"/>
</dbReference>
<dbReference type="AlphaFoldDB" id="A0A3E5HST4"/>
<comment type="caution">
    <text evidence="3">The sequence shown here is derived from an EMBL/GenBank/DDBJ whole genome shotgun (WGS) entry which is preliminary data.</text>
</comment>
<dbReference type="SUPFAM" id="SSF52266">
    <property type="entry name" value="SGNH hydrolase"/>
    <property type="match status" value="1"/>
</dbReference>
<evidence type="ECO:0000313" key="3">
    <source>
        <dbReference type="EMBL" id="RGP04760.1"/>
    </source>
</evidence>
<organism evidence="3 4">
    <name type="scientific">Bifidobacterium pseudocatenulatum</name>
    <dbReference type="NCBI Taxonomy" id="28026"/>
    <lineage>
        <taxon>Bacteria</taxon>
        <taxon>Bacillati</taxon>
        <taxon>Actinomycetota</taxon>
        <taxon>Actinomycetes</taxon>
        <taxon>Bifidobacteriales</taxon>
        <taxon>Bifidobacteriaceae</taxon>
        <taxon>Bifidobacterium</taxon>
    </lineage>
</organism>
<accession>A0A3E5HST4</accession>
<evidence type="ECO:0000313" key="4">
    <source>
        <dbReference type="Proteomes" id="UP000261031"/>
    </source>
</evidence>
<dbReference type="InterPro" id="IPR005181">
    <property type="entry name" value="SASA"/>
</dbReference>
<dbReference type="Gene3D" id="3.40.50.1110">
    <property type="entry name" value="SGNH hydrolase"/>
    <property type="match status" value="2"/>
</dbReference>
<dbReference type="InterPro" id="IPR036514">
    <property type="entry name" value="SGNH_hydro_sf"/>
</dbReference>
<evidence type="ECO:0000256" key="1">
    <source>
        <dbReference type="ARBA" id="ARBA00022801"/>
    </source>
</evidence>
<dbReference type="Proteomes" id="UP000261031">
    <property type="component" value="Unassembled WGS sequence"/>
</dbReference>
<feature type="domain" description="Sialate O-acetylesterase" evidence="2">
    <location>
        <begin position="409"/>
        <end position="518"/>
    </location>
</feature>